<evidence type="ECO:0000256" key="3">
    <source>
        <dbReference type="ARBA" id="ARBA00022670"/>
    </source>
</evidence>
<dbReference type="PATRIC" id="fig|693.5.peg.273"/>
<dbReference type="InterPro" id="IPR001431">
    <property type="entry name" value="Pept_M16_Zn_BS"/>
</dbReference>
<feature type="chain" id="PRO_5005600286" evidence="9">
    <location>
        <begin position="28"/>
        <end position="937"/>
    </location>
</feature>
<organism evidence="12 13">
    <name type="scientific">Vibrio nereis</name>
    <dbReference type="NCBI Taxonomy" id="693"/>
    <lineage>
        <taxon>Bacteria</taxon>
        <taxon>Pseudomonadati</taxon>
        <taxon>Pseudomonadota</taxon>
        <taxon>Gammaproteobacteria</taxon>
        <taxon>Vibrionales</taxon>
        <taxon>Vibrionaceae</taxon>
        <taxon>Vibrio</taxon>
    </lineage>
</organism>
<dbReference type="GO" id="GO:0004222">
    <property type="term" value="F:metalloendopeptidase activity"/>
    <property type="evidence" value="ECO:0007669"/>
    <property type="project" value="InterPro"/>
</dbReference>
<evidence type="ECO:0000313" key="12">
    <source>
        <dbReference type="EMBL" id="KOO05473.1"/>
    </source>
</evidence>
<dbReference type="PROSITE" id="PS00143">
    <property type="entry name" value="INSULINASE"/>
    <property type="match status" value="1"/>
</dbReference>
<dbReference type="EMBL" id="LHPJ01000001">
    <property type="protein sequence ID" value="KOO05473.1"/>
    <property type="molecule type" value="Genomic_DNA"/>
</dbReference>
<evidence type="ECO:0000256" key="7">
    <source>
        <dbReference type="ARBA" id="ARBA00023049"/>
    </source>
</evidence>
<accession>A0A0M0HV37</accession>
<evidence type="ECO:0000256" key="8">
    <source>
        <dbReference type="RuleBase" id="RU004447"/>
    </source>
</evidence>
<dbReference type="PANTHER" id="PTHR43690">
    <property type="entry name" value="NARDILYSIN"/>
    <property type="match status" value="1"/>
</dbReference>
<dbReference type="InterPro" id="IPR011249">
    <property type="entry name" value="Metalloenz_LuxS/M16"/>
</dbReference>
<keyword evidence="6" id="KW-0862">Zinc</keyword>
<protein>
    <submittedName>
        <fullName evidence="12">Peptidase M16</fullName>
    </submittedName>
</protein>
<dbReference type="GO" id="GO:0046872">
    <property type="term" value="F:metal ion binding"/>
    <property type="evidence" value="ECO:0007669"/>
    <property type="project" value="UniProtKB-KW"/>
</dbReference>
<proteinExistence type="inferred from homology"/>
<sequence>MSTHSIPKVLMKIKQILILASALMISACQLTTQPPPVTKLSFDPNVAVGQLDNGFTYYIAENRVPESRVYLRFVVNAGSMNEDDDQRGVAHIVEHMAFNGTKHFPGNQVITELEKAGMKFGVDINAFTDFENTVYTLNLPSNDPKTLSLALDVVADWASNVTMLKDDLDAERGIVLEEWRARLGPMLRLGDKKSAIEMAGSRYVTRDPIGDVETIKHVSKYRVADFYQKWYRPDNMSIVVVGDVDTANIKQLIANKLGSSRAPQEPLEPVDYSVPLSGNWRSEVVSEDGITTPAVELSFLSDYQSEYSLNRYQQDLAKQIATRLMNVRLQRWEQQESNVVSSANFYSSNVGRETTQAVYSLQLIDDNYQQATQAIMAFIAQIDQHGFSEQEVNGEIARLTRINEASQDDVTYSIDLAGDLMVSAASGQLQLSNQDKYQLNQRFLSEMTVNEVNHAFKRVIAPQSRLLLVTQPVDKRNPAMPIDDLASLWRQVMKQPQPEWMIENHHAVLPVIEPKAGTVKREKVWAQHKLTEYRLSNGSKLVYRYSDSNPGQVHFKALTSGGVRSVPASDYHLLRTAVSLVDDTGIGQVSQSDIQTIFRGNPVVMSTILDEYQQGFSGWAKTDSFEKMLQLFHMKLESSPVSEKVLKQHQTESLQYSSSGLDSADRFVRQVSSLRYPNTPTVYSESSDELAKLTTEQISRAYQRYISSKTDYTYFVVGDIAPTEIERLAARYLASVAVRAETRDAYVVEALAPNQRLTVPDSKEPRAEVELYLTQASAWRPDNAYYLELAGELVQEQLRLKLREQASGIYSVTSWFWQDADSPQAEGRIQFTCAPDRVDELLDLTHQVLERVAREGADEQVLHNKVTQRRDQIDRYLRSDLGMLDAMETSYMLTDSPRLIDARYRANEQASKQKIDAVMRGFLNNSERFEAVLLPKS</sequence>
<keyword evidence="7" id="KW-0482">Metalloprotease</keyword>
<keyword evidence="9" id="KW-0732">Signal</keyword>
<dbReference type="Pfam" id="PF05193">
    <property type="entry name" value="Peptidase_M16_C"/>
    <property type="match status" value="2"/>
</dbReference>
<evidence type="ECO:0000259" key="10">
    <source>
        <dbReference type="Pfam" id="PF00675"/>
    </source>
</evidence>
<evidence type="ECO:0000259" key="11">
    <source>
        <dbReference type="Pfam" id="PF05193"/>
    </source>
</evidence>
<comment type="similarity">
    <text evidence="2 8">Belongs to the peptidase M16 family.</text>
</comment>
<evidence type="ECO:0000313" key="13">
    <source>
        <dbReference type="Proteomes" id="UP000037515"/>
    </source>
</evidence>
<dbReference type="STRING" id="693.AKJ17_01370"/>
<evidence type="ECO:0000256" key="1">
    <source>
        <dbReference type="ARBA" id="ARBA00001947"/>
    </source>
</evidence>
<evidence type="ECO:0000256" key="4">
    <source>
        <dbReference type="ARBA" id="ARBA00022723"/>
    </source>
</evidence>
<feature type="domain" description="Peptidase M16 N-terminal" evidence="10">
    <location>
        <begin position="60"/>
        <end position="179"/>
    </location>
</feature>
<reference evidence="13" key="1">
    <citation type="submission" date="2015-08" db="EMBL/GenBank/DDBJ databases">
        <title>Vibrio galatheae sp. nov., a novel member of the Vibrionaceae family isolated from the Solomon Islands.</title>
        <authorList>
            <person name="Giubergia S."/>
            <person name="Machado H."/>
            <person name="Mateiu R.V."/>
            <person name="Gram L."/>
        </authorList>
    </citation>
    <scope>NUCLEOTIDE SEQUENCE [LARGE SCALE GENOMIC DNA]</scope>
    <source>
        <strain evidence="13">DSM 19584</strain>
    </source>
</reference>
<evidence type="ECO:0000256" key="5">
    <source>
        <dbReference type="ARBA" id="ARBA00022801"/>
    </source>
</evidence>
<dbReference type="Gene3D" id="3.30.830.10">
    <property type="entry name" value="Metalloenzyme, LuxS/M16 peptidase-like"/>
    <property type="match status" value="4"/>
</dbReference>
<comment type="cofactor">
    <cofactor evidence="1">
        <name>Zn(2+)</name>
        <dbReference type="ChEBI" id="CHEBI:29105"/>
    </cofactor>
</comment>
<gene>
    <name evidence="12" type="ORF">AKJ17_01370</name>
</gene>
<comment type="caution">
    <text evidence="12">The sequence shown here is derived from an EMBL/GenBank/DDBJ whole genome shotgun (WGS) entry which is preliminary data.</text>
</comment>
<keyword evidence="4" id="KW-0479">Metal-binding</keyword>
<evidence type="ECO:0000256" key="2">
    <source>
        <dbReference type="ARBA" id="ARBA00007261"/>
    </source>
</evidence>
<dbReference type="Pfam" id="PF00675">
    <property type="entry name" value="Peptidase_M16"/>
    <property type="match status" value="1"/>
</dbReference>
<feature type="signal peptide" evidence="9">
    <location>
        <begin position="1"/>
        <end position="27"/>
    </location>
</feature>
<name>A0A0M0HV37_VIBNE</name>
<dbReference type="GO" id="GO:0006508">
    <property type="term" value="P:proteolysis"/>
    <property type="evidence" value="ECO:0007669"/>
    <property type="project" value="UniProtKB-KW"/>
</dbReference>
<dbReference type="OrthoDB" id="9811314at2"/>
<dbReference type="Proteomes" id="UP000037515">
    <property type="component" value="Unassembled WGS sequence"/>
</dbReference>
<evidence type="ECO:0000256" key="6">
    <source>
        <dbReference type="ARBA" id="ARBA00022833"/>
    </source>
</evidence>
<dbReference type="InterPro" id="IPR011765">
    <property type="entry name" value="Pept_M16_N"/>
</dbReference>
<feature type="domain" description="Peptidase M16 C-terminal" evidence="11">
    <location>
        <begin position="692"/>
        <end position="865"/>
    </location>
</feature>
<dbReference type="InterPro" id="IPR050626">
    <property type="entry name" value="Peptidase_M16"/>
</dbReference>
<dbReference type="AlphaFoldDB" id="A0A0M0HV37"/>
<keyword evidence="13" id="KW-1185">Reference proteome</keyword>
<evidence type="ECO:0000256" key="9">
    <source>
        <dbReference type="SAM" id="SignalP"/>
    </source>
</evidence>
<dbReference type="InterPro" id="IPR007863">
    <property type="entry name" value="Peptidase_M16_C"/>
</dbReference>
<feature type="domain" description="Peptidase M16 C-terminal" evidence="11">
    <location>
        <begin position="218"/>
        <end position="398"/>
    </location>
</feature>
<keyword evidence="5" id="KW-0378">Hydrolase</keyword>
<dbReference type="PANTHER" id="PTHR43690:SF17">
    <property type="entry name" value="PROTEIN YHJJ"/>
    <property type="match status" value="1"/>
</dbReference>
<dbReference type="SUPFAM" id="SSF63411">
    <property type="entry name" value="LuxS/MPP-like metallohydrolase"/>
    <property type="match status" value="4"/>
</dbReference>
<keyword evidence="3" id="KW-0645">Protease</keyword>